<feature type="transmembrane region" description="Helical" evidence="2">
    <location>
        <begin position="45"/>
        <end position="64"/>
    </location>
</feature>
<keyword evidence="2" id="KW-1133">Transmembrane helix</keyword>
<proteinExistence type="predicted"/>
<evidence type="ECO:0000313" key="4">
    <source>
        <dbReference type="EMBL" id="KLO13546.1"/>
    </source>
</evidence>
<sequence length="324" mass="36000">MTIVDDSVGQAIVGCILSSIFFGVTVTQTINYYQDFVKDNWYIRTAVILTFLVDVFHTILVSHGTYVYTLGTIEDLGYLLIIPWSYQALTVVSGINVVLVRCFFVHRIWILSNKGKFITGFHFILMLGAFCAAMASGIRVLFMKTFLIVSETPWVIYSTRCSSMITDIAIATTTSYYLMKTSTTVMGTSQVLSTLVFYIVCTGCITAIWDILETSTYASSRHTLHFAVYFLSLPKLHVNALLASLNARSTMKSKLVKKGVSLHESSASRSGLRGKESLNLSQMERDSDLVLPPLSKGRSQKPVEVGIEISFESDAVKSNSTFRD</sequence>
<keyword evidence="2" id="KW-0472">Membrane</keyword>
<dbReference type="InterPro" id="IPR045339">
    <property type="entry name" value="DUF6534"/>
</dbReference>
<evidence type="ECO:0000313" key="5">
    <source>
        <dbReference type="Proteomes" id="UP000053477"/>
    </source>
</evidence>
<dbReference type="Proteomes" id="UP000053477">
    <property type="component" value="Unassembled WGS sequence"/>
</dbReference>
<organism evidence="4 5">
    <name type="scientific">Schizopora paradoxa</name>
    <dbReference type="NCBI Taxonomy" id="27342"/>
    <lineage>
        <taxon>Eukaryota</taxon>
        <taxon>Fungi</taxon>
        <taxon>Dikarya</taxon>
        <taxon>Basidiomycota</taxon>
        <taxon>Agaricomycotina</taxon>
        <taxon>Agaricomycetes</taxon>
        <taxon>Hymenochaetales</taxon>
        <taxon>Schizoporaceae</taxon>
        <taxon>Schizopora</taxon>
    </lineage>
</organism>
<name>A0A0H2S9L1_9AGAM</name>
<keyword evidence="5" id="KW-1185">Reference proteome</keyword>
<dbReference type="PANTHER" id="PTHR40465:SF1">
    <property type="entry name" value="DUF6534 DOMAIN-CONTAINING PROTEIN"/>
    <property type="match status" value="1"/>
</dbReference>
<dbReference type="EMBL" id="KQ085958">
    <property type="protein sequence ID" value="KLO13546.1"/>
    <property type="molecule type" value="Genomic_DNA"/>
</dbReference>
<reference evidence="4 5" key="1">
    <citation type="submission" date="2015-04" db="EMBL/GenBank/DDBJ databases">
        <title>Complete genome sequence of Schizopora paradoxa KUC8140, a cosmopolitan wood degrader in East Asia.</title>
        <authorList>
            <consortium name="DOE Joint Genome Institute"/>
            <person name="Min B."/>
            <person name="Park H."/>
            <person name="Jang Y."/>
            <person name="Kim J.-J."/>
            <person name="Kim K.H."/>
            <person name="Pangilinan J."/>
            <person name="Lipzen A."/>
            <person name="Riley R."/>
            <person name="Grigoriev I.V."/>
            <person name="Spatafora J.W."/>
            <person name="Choi I.-G."/>
        </authorList>
    </citation>
    <scope>NUCLEOTIDE SEQUENCE [LARGE SCALE GENOMIC DNA]</scope>
    <source>
        <strain evidence="4 5">KUC8140</strain>
    </source>
</reference>
<dbReference type="InParanoid" id="A0A0H2S9L1"/>
<feature type="transmembrane region" description="Helical" evidence="2">
    <location>
        <begin position="154"/>
        <end position="179"/>
    </location>
</feature>
<gene>
    <name evidence="4" type="ORF">SCHPADRAFT_359453</name>
</gene>
<dbReference type="Pfam" id="PF20152">
    <property type="entry name" value="DUF6534"/>
    <property type="match status" value="1"/>
</dbReference>
<feature type="domain" description="DUF6534" evidence="3">
    <location>
        <begin position="163"/>
        <end position="249"/>
    </location>
</feature>
<feature type="transmembrane region" description="Helical" evidence="2">
    <location>
        <begin position="12"/>
        <end position="33"/>
    </location>
</feature>
<evidence type="ECO:0000259" key="3">
    <source>
        <dbReference type="Pfam" id="PF20152"/>
    </source>
</evidence>
<feature type="region of interest" description="Disordered" evidence="1">
    <location>
        <begin position="266"/>
        <end position="300"/>
    </location>
</feature>
<feature type="transmembrane region" description="Helical" evidence="2">
    <location>
        <begin position="84"/>
        <end position="105"/>
    </location>
</feature>
<evidence type="ECO:0000256" key="2">
    <source>
        <dbReference type="SAM" id="Phobius"/>
    </source>
</evidence>
<dbReference type="PANTHER" id="PTHR40465">
    <property type="entry name" value="CHROMOSOME 1, WHOLE GENOME SHOTGUN SEQUENCE"/>
    <property type="match status" value="1"/>
</dbReference>
<feature type="transmembrane region" description="Helical" evidence="2">
    <location>
        <begin position="224"/>
        <end position="245"/>
    </location>
</feature>
<dbReference type="STRING" id="27342.A0A0H2S9L1"/>
<feature type="transmembrane region" description="Helical" evidence="2">
    <location>
        <begin position="117"/>
        <end position="142"/>
    </location>
</feature>
<feature type="transmembrane region" description="Helical" evidence="2">
    <location>
        <begin position="191"/>
        <end position="212"/>
    </location>
</feature>
<dbReference type="OrthoDB" id="2971182at2759"/>
<keyword evidence="2" id="KW-0812">Transmembrane</keyword>
<evidence type="ECO:0000256" key="1">
    <source>
        <dbReference type="SAM" id="MobiDB-lite"/>
    </source>
</evidence>
<dbReference type="AlphaFoldDB" id="A0A0H2S9L1"/>
<protein>
    <recommendedName>
        <fullName evidence="3">DUF6534 domain-containing protein</fullName>
    </recommendedName>
</protein>
<accession>A0A0H2S9L1</accession>